<organism evidence="2 3">
    <name type="scientific">Lysobacter antibioticus</name>
    <dbReference type="NCBI Taxonomy" id="84531"/>
    <lineage>
        <taxon>Bacteria</taxon>
        <taxon>Pseudomonadati</taxon>
        <taxon>Pseudomonadota</taxon>
        <taxon>Gammaproteobacteria</taxon>
        <taxon>Lysobacterales</taxon>
        <taxon>Lysobacteraceae</taxon>
        <taxon>Lysobacter</taxon>
    </lineage>
</organism>
<dbReference type="Proteomes" id="UP000060787">
    <property type="component" value="Chromosome"/>
</dbReference>
<protein>
    <submittedName>
        <fullName evidence="2">Uncharacterized protein</fullName>
    </submittedName>
</protein>
<dbReference type="STRING" id="84531.LA76x_0572"/>
<name>A0A0S2F5K2_LYSAN</name>
<evidence type="ECO:0000313" key="3">
    <source>
        <dbReference type="Proteomes" id="UP000060787"/>
    </source>
</evidence>
<evidence type="ECO:0000313" key="2">
    <source>
        <dbReference type="EMBL" id="ALN78733.1"/>
    </source>
</evidence>
<dbReference type="EMBL" id="CP011129">
    <property type="protein sequence ID" value="ALN78733.1"/>
    <property type="molecule type" value="Genomic_DNA"/>
</dbReference>
<proteinExistence type="predicted"/>
<reference evidence="2 3" key="1">
    <citation type="journal article" date="2015" name="BMC Genomics">
        <title>Comparative genomics and metabolic profiling of the genus Lysobacter.</title>
        <authorList>
            <person name="de Bruijn I."/>
            <person name="Cheng X."/>
            <person name="de Jager V."/>
            <person name="Exposito R.G."/>
            <person name="Watrous J."/>
            <person name="Patel N."/>
            <person name="Postma J."/>
            <person name="Dorrestein P.C."/>
            <person name="Kobayashi D."/>
            <person name="Raaijmakers J.M."/>
        </authorList>
    </citation>
    <scope>NUCLEOTIDE SEQUENCE [LARGE SCALE GENOMIC DNA]</scope>
    <source>
        <strain evidence="2 3">76</strain>
    </source>
</reference>
<feature type="region of interest" description="Disordered" evidence="1">
    <location>
        <begin position="20"/>
        <end position="61"/>
    </location>
</feature>
<sequence length="61" mass="6981">MRQHRQKNVFSECSIVLHHRQRGQPPGGLHRASVHRFPPRKSGPTCEKRGEPDPLCAQESK</sequence>
<gene>
    <name evidence="2" type="ORF">LA76x_0572</name>
</gene>
<dbReference type="KEGG" id="laq:GLA29479_2648"/>
<accession>A0A0S2F5K2</accession>
<keyword evidence="3" id="KW-1185">Reference proteome</keyword>
<dbReference type="AlphaFoldDB" id="A0A0S2F5K2"/>
<evidence type="ECO:0000256" key="1">
    <source>
        <dbReference type="SAM" id="MobiDB-lite"/>
    </source>
</evidence>
<dbReference type="KEGG" id="lab:LA76x_0572"/>
<dbReference type="PATRIC" id="fig|84531.7.peg.2595"/>